<evidence type="ECO:0000259" key="1">
    <source>
        <dbReference type="Pfam" id="PF06985"/>
    </source>
</evidence>
<accession>A0ABR0JU19</accession>
<dbReference type="PANTHER" id="PTHR24148">
    <property type="entry name" value="ANKYRIN REPEAT DOMAIN-CONTAINING PROTEIN 39 HOMOLOG-RELATED"/>
    <property type="match status" value="1"/>
</dbReference>
<sequence length="745" mass="84811">MPAPRTRIASLRFCPENDCAILSGRHLLITYEVVSLDEIRAAAVSYTWGEFDRRRIAIGHDPEGRALEMELGQEWCIDDLKSTLVDISGNYNRCWLDQLCIPQRDEDIRAALASIPQIYRVLDVVALMPGSPCRCFREAADLVMESWLPGNSEPQRNEAWAEFNRRTRDCVNSVGLNSWFDRVWTRQELFYSRHISVRWTARTDAHCVRSIDDVRNLGKYAGFVYRERLRECPSPVFAYQAVQNRQSAFMASALQAMTLYQPLDDPEFGSRANPQLALVCFFAGERVQHLGLLHQDRLEFKHQCRRFLQSLSDLGLSTRKATNSYDYIISVWIDSPGGYNIPSDYKRLELPSLLEDAIRQFESNTGYSIPVAALAGLFGDIAAGGLWRPTLYLESEGVRNAKHVYGVIPVPAYPVPLLDGVVPLRDIRQEFMNSRSFRSSWYSELFTDAQTAKVIAALRPVVREWHQSTITKLQQGYFVARADLTVPRHRDHGTLDVIDDLFYQYLFDAQRGDWNIQEVDHHDLVYKMVAAALGLNATVCQRQGLHLMTSLHEPPCIGLMKSAVFLPTDISTDDEFRMTRHRASFATLCVVKPQYGQPCLLFEAAYARMAPFLDGGGPTTVLDVAGVWVPTKIASFIDLQLMVHDSGRDAQLGRATYLDHFGAEWHRMTNDGARNEDVQNEARMGERPSRFWPWCLLSVVVVFVFLKVLDQVLFAPLFYQVHPDSRQTCSVGPGYWRVRSTTQDL</sequence>
<organism evidence="2 3">
    <name type="scientific">Lithohypha guttulata</name>
    <dbReference type="NCBI Taxonomy" id="1690604"/>
    <lineage>
        <taxon>Eukaryota</taxon>
        <taxon>Fungi</taxon>
        <taxon>Dikarya</taxon>
        <taxon>Ascomycota</taxon>
        <taxon>Pezizomycotina</taxon>
        <taxon>Eurotiomycetes</taxon>
        <taxon>Chaetothyriomycetidae</taxon>
        <taxon>Chaetothyriales</taxon>
        <taxon>Trichomeriaceae</taxon>
        <taxon>Lithohypha</taxon>
    </lineage>
</organism>
<evidence type="ECO:0000313" key="3">
    <source>
        <dbReference type="Proteomes" id="UP001345013"/>
    </source>
</evidence>
<keyword evidence="3" id="KW-1185">Reference proteome</keyword>
<dbReference type="Proteomes" id="UP001345013">
    <property type="component" value="Unassembled WGS sequence"/>
</dbReference>
<dbReference type="InterPro" id="IPR010730">
    <property type="entry name" value="HET"/>
</dbReference>
<name>A0ABR0JU19_9EURO</name>
<comment type="caution">
    <text evidence="2">The sequence shown here is derived from an EMBL/GenBank/DDBJ whole genome shotgun (WGS) entry which is preliminary data.</text>
</comment>
<gene>
    <name evidence="2" type="ORF">LTR24_010523</name>
</gene>
<proteinExistence type="predicted"/>
<dbReference type="PANTHER" id="PTHR24148:SF64">
    <property type="entry name" value="HETEROKARYON INCOMPATIBILITY DOMAIN-CONTAINING PROTEIN"/>
    <property type="match status" value="1"/>
</dbReference>
<evidence type="ECO:0000313" key="2">
    <source>
        <dbReference type="EMBL" id="KAK5071437.1"/>
    </source>
</evidence>
<dbReference type="EMBL" id="JAVRRG010000347">
    <property type="protein sequence ID" value="KAK5071437.1"/>
    <property type="molecule type" value="Genomic_DNA"/>
</dbReference>
<feature type="domain" description="Heterokaryon incompatibility" evidence="1">
    <location>
        <begin position="43"/>
        <end position="188"/>
    </location>
</feature>
<protein>
    <recommendedName>
        <fullName evidence="1">Heterokaryon incompatibility domain-containing protein</fullName>
    </recommendedName>
</protein>
<dbReference type="InterPro" id="IPR052895">
    <property type="entry name" value="HetReg/Transcr_Mod"/>
</dbReference>
<reference evidence="2 3" key="1">
    <citation type="submission" date="2023-08" db="EMBL/GenBank/DDBJ databases">
        <title>Black Yeasts Isolated from many extreme environments.</title>
        <authorList>
            <person name="Coleine C."/>
            <person name="Stajich J.E."/>
            <person name="Selbmann L."/>
        </authorList>
    </citation>
    <scope>NUCLEOTIDE SEQUENCE [LARGE SCALE GENOMIC DNA]</scope>
    <source>
        <strain evidence="2 3">CCFEE 5885</strain>
    </source>
</reference>
<dbReference type="Pfam" id="PF06985">
    <property type="entry name" value="HET"/>
    <property type="match status" value="1"/>
</dbReference>